<evidence type="ECO:0000313" key="6">
    <source>
        <dbReference type="EMBL" id="SCY47332.1"/>
    </source>
</evidence>
<dbReference type="OrthoDB" id="9811701at2"/>
<comment type="subcellular location">
    <subcellularLocation>
        <location evidence="1">Membrane</location>
        <topology evidence="1">Multi-pass membrane protein</topology>
    </subcellularLocation>
</comment>
<dbReference type="Proteomes" id="UP000199502">
    <property type="component" value="Unassembled WGS sequence"/>
</dbReference>
<evidence type="ECO:0000256" key="5">
    <source>
        <dbReference type="SAM" id="Phobius"/>
    </source>
</evidence>
<reference evidence="6 7" key="1">
    <citation type="submission" date="2016-10" db="EMBL/GenBank/DDBJ databases">
        <authorList>
            <person name="de Groot N.N."/>
        </authorList>
    </citation>
    <scope>NUCLEOTIDE SEQUENCE [LARGE SCALE GENOMIC DNA]</scope>
    <source>
        <strain evidence="6 7">CGMCC 1.8925</strain>
    </source>
</reference>
<feature type="transmembrane region" description="Helical" evidence="5">
    <location>
        <begin position="6"/>
        <end position="29"/>
    </location>
</feature>
<feature type="transmembrane region" description="Helical" evidence="5">
    <location>
        <begin position="101"/>
        <end position="124"/>
    </location>
</feature>
<keyword evidence="2 5" id="KW-0812">Transmembrane</keyword>
<feature type="transmembrane region" description="Helical" evidence="5">
    <location>
        <begin position="41"/>
        <end position="60"/>
    </location>
</feature>
<dbReference type="Pfam" id="PF04172">
    <property type="entry name" value="LrgB"/>
    <property type="match status" value="1"/>
</dbReference>
<proteinExistence type="predicted"/>
<organism evidence="6 7">
    <name type="scientific">Paracoccus tibetensis</name>
    <dbReference type="NCBI Taxonomy" id="336292"/>
    <lineage>
        <taxon>Bacteria</taxon>
        <taxon>Pseudomonadati</taxon>
        <taxon>Pseudomonadota</taxon>
        <taxon>Alphaproteobacteria</taxon>
        <taxon>Rhodobacterales</taxon>
        <taxon>Paracoccaceae</taxon>
        <taxon>Paracoccus</taxon>
    </lineage>
</organism>
<dbReference type="InterPro" id="IPR007300">
    <property type="entry name" value="CidB/LrgB"/>
</dbReference>
<evidence type="ECO:0000256" key="4">
    <source>
        <dbReference type="ARBA" id="ARBA00023136"/>
    </source>
</evidence>
<dbReference type="EMBL" id="FMVT01000005">
    <property type="protein sequence ID" value="SCY47332.1"/>
    <property type="molecule type" value="Genomic_DNA"/>
</dbReference>
<feature type="transmembrane region" description="Helical" evidence="5">
    <location>
        <begin position="159"/>
        <end position="180"/>
    </location>
</feature>
<gene>
    <name evidence="6" type="ORF">SAMN05660710_01639</name>
</gene>
<dbReference type="RefSeq" id="WP_090742305.1">
    <property type="nucleotide sequence ID" value="NZ_FMVT01000005.1"/>
</dbReference>
<feature type="transmembrane region" description="Helical" evidence="5">
    <location>
        <begin position="72"/>
        <end position="89"/>
    </location>
</feature>
<evidence type="ECO:0000313" key="7">
    <source>
        <dbReference type="Proteomes" id="UP000199502"/>
    </source>
</evidence>
<dbReference type="GO" id="GO:0016020">
    <property type="term" value="C:membrane"/>
    <property type="evidence" value="ECO:0007669"/>
    <property type="project" value="UniProtKB-SubCell"/>
</dbReference>
<accession>A0A1G5G716</accession>
<keyword evidence="7" id="KW-1185">Reference proteome</keyword>
<evidence type="ECO:0000256" key="3">
    <source>
        <dbReference type="ARBA" id="ARBA00022989"/>
    </source>
</evidence>
<feature type="transmembrane region" description="Helical" evidence="5">
    <location>
        <begin position="211"/>
        <end position="234"/>
    </location>
</feature>
<keyword evidence="3 5" id="KW-1133">Transmembrane helix</keyword>
<dbReference type="PANTHER" id="PTHR30249:SF0">
    <property type="entry name" value="PLASTIDAL GLYCOLATE_GLYCERATE TRANSLOCATOR 1, CHLOROPLASTIC"/>
    <property type="match status" value="1"/>
</dbReference>
<evidence type="ECO:0000256" key="1">
    <source>
        <dbReference type="ARBA" id="ARBA00004141"/>
    </source>
</evidence>
<keyword evidence="4 5" id="KW-0472">Membrane</keyword>
<name>A0A1G5G716_9RHOB</name>
<evidence type="ECO:0000256" key="2">
    <source>
        <dbReference type="ARBA" id="ARBA00022692"/>
    </source>
</evidence>
<sequence>MNDPALIWSYLAEGQLLWLAATLAAYLAGDWLFRRAGRQSWANPVMLAVMMLAALLWLTGTDYATYFEGAQFVHFMLGPATVALALPLYDNLPRVRRAALPMLAGLVAGSGVAVVSALAIARAFGIEGPVLASLAPKSTTAPVAIGIAEALGGQPTLTAALVLLTGIFGAIVVTPLLNALKIRDWRARGFSVGVAAHGIGTARAFQVNETAGAFSGIGMGMNAVLTAVIAPLALRLFGG</sequence>
<dbReference type="PANTHER" id="PTHR30249">
    <property type="entry name" value="PUTATIVE SEROTONIN TRANSPORTER"/>
    <property type="match status" value="1"/>
</dbReference>
<protein>
    <submittedName>
        <fullName evidence="6">TIGR00659 family protein</fullName>
    </submittedName>
</protein>
<dbReference type="STRING" id="336292.SAMN05660710_01639"/>
<dbReference type="AlphaFoldDB" id="A0A1G5G716"/>